<dbReference type="RefSeq" id="WP_345218769.1">
    <property type="nucleotide sequence ID" value="NZ_BAAAXE010000001.1"/>
</dbReference>
<accession>A0ABV5PL00</accession>
<dbReference type="Gene3D" id="3.40.50.10330">
    <property type="entry name" value="Probable inorganic polyphosphate/atp-NAD kinase, domain 1"/>
    <property type="match status" value="1"/>
</dbReference>
<dbReference type="EMBL" id="JBHMCR010000019">
    <property type="protein sequence ID" value="MFB9523794.1"/>
    <property type="molecule type" value="Genomic_DNA"/>
</dbReference>
<reference evidence="2 3" key="1">
    <citation type="submission" date="2024-09" db="EMBL/GenBank/DDBJ databases">
        <authorList>
            <person name="Sun Q."/>
            <person name="Mori K."/>
        </authorList>
    </citation>
    <scope>NUCLEOTIDE SEQUENCE [LARGE SCALE GENOMIC DNA]</scope>
    <source>
        <strain evidence="2 3">JCM 4362</strain>
    </source>
</reference>
<feature type="compositionally biased region" description="Low complexity" evidence="1">
    <location>
        <begin position="302"/>
        <end position="314"/>
    </location>
</feature>
<dbReference type="PANTHER" id="PTHR40697:SF2">
    <property type="entry name" value="ATP-NAD KINASE-RELATED"/>
    <property type="match status" value="1"/>
</dbReference>
<organism evidence="2 3">
    <name type="scientific">Streptomyces cremeus</name>
    <dbReference type="NCBI Taxonomy" id="66881"/>
    <lineage>
        <taxon>Bacteria</taxon>
        <taxon>Bacillati</taxon>
        <taxon>Actinomycetota</taxon>
        <taxon>Actinomycetes</taxon>
        <taxon>Kitasatosporales</taxon>
        <taxon>Streptomycetaceae</taxon>
        <taxon>Streptomyces</taxon>
    </lineage>
</organism>
<dbReference type="InterPro" id="IPR039065">
    <property type="entry name" value="AcoX-like"/>
</dbReference>
<evidence type="ECO:0000313" key="3">
    <source>
        <dbReference type="Proteomes" id="UP001589718"/>
    </source>
</evidence>
<dbReference type="Proteomes" id="UP001589718">
    <property type="component" value="Unassembled WGS sequence"/>
</dbReference>
<proteinExistence type="predicted"/>
<evidence type="ECO:0000256" key="1">
    <source>
        <dbReference type="SAM" id="MobiDB-lite"/>
    </source>
</evidence>
<dbReference type="InterPro" id="IPR016064">
    <property type="entry name" value="NAD/diacylglycerol_kinase_sf"/>
</dbReference>
<feature type="region of interest" description="Disordered" evidence="1">
    <location>
        <begin position="300"/>
        <end position="337"/>
    </location>
</feature>
<comment type="caution">
    <text evidence="2">The sequence shown here is derived from an EMBL/GenBank/DDBJ whole genome shotgun (WGS) entry which is preliminary data.</text>
</comment>
<keyword evidence="2" id="KW-0418">Kinase</keyword>
<dbReference type="Pfam" id="PF01513">
    <property type="entry name" value="NAD_kinase"/>
    <property type="match status" value="1"/>
</dbReference>
<dbReference type="InterPro" id="IPR017438">
    <property type="entry name" value="ATP-NAD_kinase_N"/>
</dbReference>
<keyword evidence="2" id="KW-0808">Transferase</keyword>
<keyword evidence="3" id="KW-1185">Reference proteome</keyword>
<gene>
    <name evidence="2" type="ORF">ACFFTU_28000</name>
</gene>
<dbReference type="SUPFAM" id="SSF111331">
    <property type="entry name" value="NAD kinase/diacylglycerol kinase-like"/>
    <property type="match status" value="1"/>
</dbReference>
<dbReference type="InterPro" id="IPR002504">
    <property type="entry name" value="NADK"/>
</dbReference>
<dbReference type="GO" id="GO:0016301">
    <property type="term" value="F:kinase activity"/>
    <property type="evidence" value="ECO:0007669"/>
    <property type="project" value="UniProtKB-KW"/>
</dbReference>
<dbReference type="Pfam" id="PF20143">
    <property type="entry name" value="NAD_kinase_C"/>
    <property type="match status" value="1"/>
</dbReference>
<evidence type="ECO:0000313" key="2">
    <source>
        <dbReference type="EMBL" id="MFB9523794.1"/>
    </source>
</evidence>
<name>A0ABV5PL00_STRCM</name>
<protein>
    <submittedName>
        <fullName evidence="2">ATP-NAD kinase family protein</fullName>
    </submittedName>
</protein>
<sequence>MIRLGLVVNPVAGLGGRVGLGGSDGTRTQRRALERGAVPCAVDRSTAALAELARRTRDVELLTASGAMGEASARAAGLPARVVHRPRRPGATGPRDTVEAVRALADDVDLLLFAGGDGTARDVLEALGEEARLPVLGIPTGVKMHSAVFAVNPRAAGEIAAGWASGSGGPRLRPAEVMDRDEAELRRGRLTSRLYGWLPVPYVPVRVQQRKAGSTGASPEALGGIAAELASRAGAEDLLILGPGTTTRAVAAALGAEIPLTGVTALVRAGGGNGCGASHCGDCPSACGCAVADRAVPRAPDGALPPLGSPRAALAPPPPRPPGAAAHPPPPGLPPYRTLATHLTSAHLRALARHHPLLLALSPVGGQGFLLGRGNQQISPEVLRTLAPGKLLVLATEAKLAALHGRPLLIDTGDDALDAELSGYATVLTGRGRTALYRLSH</sequence>
<dbReference type="PANTHER" id="PTHR40697">
    <property type="entry name" value="ACETOIN CATABOLISM PROTEIN X"/>
    <property type="match status" value="1"/>
</dbReference>
<feature type="compositionally biased region" description="Pro residues" evidence="1">
    <location>
        <begin position="315"/>
        <end position="334"/>
    </location>
</feature>